<feature type="region of interest" description="Disordered" evidence="1">
    <location>
        <begin position="54"/>
        <end position="73"/>
    </location>
</feature>
<feature type="compositionally biased region" description="Basic and acidic residues" evidence="1">
    <location>
        <begin position="59"/>
        <end position="71"/>
    </location>
</feature>
<gene>
    <name evidence="3" type="ORF">E2I00_014551</name>
</gene>
<feature type="region of interest" description="Disordered" evidence="1">
    <location>
        <begin position="852"/>
        <end position="965"/>
    </location>
</feature>
<dbReference type="GO" id="GO:0050998">
    <property type="term" value="F:nitric-oxide synthase binding"/>
    <property type="evidence" value="ECO:0007669"/>
    <property type="project" value="TreeGrafter"/>
</dbReference>
<feature type="non-terminal residue" evidence="3">
    <location>
        <position position="1041"/>
    </location>
</feature>
<evidence type="ECO:0000259" key="2">
    <source>
        <dbReference type="SMART" id="SM00462"/>
    </source>
</evidence>
<dbReference type="Pfam" id="PF00640">
    <property type="entry name" value="PID"/>
    <property type="match status" value="1"/>
</dbReference>
<dbReference type="EMBL" id="SGJD01004114">
    <property type="protein sequence ID" value="KAB0391966.1"/>
    <property type="molecule type" value="Genomic_DNA"/>
</dbReference>
<dbReference type="Proteomes" id="UP000437017">
    <property type="component" value="Unassembled WGS sequence"/>
</dbReference>
<feature type="domain" description="PID" evidence="2">
    <location>
        <begin position="606"/>
        <end position="855"/>
    </location>
</feature>
<dbReference type="OrthoDB" id="10030336at2759"/>
<keyword evidence="4" id="KW-1185">Reference proteome</keyword>
<evidence type="ECO:0000256" key="1">
    <source>
        <dbReference type="SAM" id="MobiDB-lite"/>
    </source>
</evidence>
<proteinExistence type="predicted"/>
<dbReference type="AlphaFoldDB" id="A0A643BVE3"/>
<comment type="caution">
    <text evidence="3">The sequence shown here is derived from an EMBL/GenBank/DDBJ whole genome shotgun (WGS) entry which is preliminary data.</text>
</comment>
<sequence length="1041" mass="114724">MFINTLLKCNYTTCACADCDQEAIRLLTKPSKPMIAKGDSPRNIHTRFFSSVLQRSPKRSSDSEALEERGSVQRQSPNQSTLLCILGAVYLDYHIRKIIAKPVHLEGNVTRLQINKDMVCSRISSILEAFLVSGQRSGYGTNSDGPITAGGNEKEAGPDIFKLVWLYEPPFRWVWSTTVSYTLPKMEPQNGLKLVVEVYVGSLDVPRPNSRVEIVAAMRRIRVESTKTSAEHIWGVALIEKSLCMRSFGSAPEVNKFGDDFKTGTELLDALSVSREELLLTENDITSSPGSILVSSPLDLFIKKDFGGLQKGCYFSPLSAKSVNGAPKIENFNKLLTTLSHLCPISTLTSAGDLIGLICGGPTSKKENASLHNCYERRMSRLEFEDLLCAMHRSKLLPQKADILMGKDFGTSIELSFDSPDIGTWGAQSLGPQSVTVSERNGNAGNGIDSRKPKMGNVVICCALLLEHGQQCRNLPHGEIKASVCIFRGYGLDIADDPHTRVFSLELLGDKAQQMGRGYFLHDTYFNACVENRKGILQHAFQNGWLKLGMPPTSFPISSLSPFGILSAGAKIMFNICPSAFHCFQNPKEFTPNVSSVPNPFSIPTTLKQSLKLKFSSLSPMCLLLRFALLSGSLYEFKAKNIKKKKVSIMVSVDGVKVILKKKKKATFRTESFPYLKKEWTWDESKMLVMQDPIYRVSHISHGFSHPLSPDDSHKRAVSKELQSKESGCIHAQVVIIFAEKALGTSYVPITVLALEYQDVALLATRSFSINIIEDTLASLEESGTLWIFYVSHDSQDLKIFSYIARDGASNIFRCNVFKSKKKGNQIESQAMRIVRTVGQAFEVCHKLSLQHTQQNADGQEDGESERNSNSSGDPGRQLTGAERASTATAEETDIDAVEAPLPGNDALEFSRGVTDLDAVGKEGGSHTDSKVSPRPQEPMLTASPRMLLPSSSSKAPGLGAGTPLSTQHQMQLLQQLLQQQQQQTQVQELELKLSGQNAKDLHSPPLGAGLADFAHPYESNTDESEERDSWSQEELPRPRN</sequence>
<dbReference type="InterPro" id="IPR006020">
    <property type="entry name" value="PTB/PI_dom"/>
</dbReference>
<dbReference type="PANTHER" id="PTHR11232">
    <property type="entry name" value="PHOSPHOTYROSINE INTERACTION DOMAIN-CONTAINING FAMILY MEMBER"/>
    <property type="match status" value="1"/>
</dbReference>
<reference evidence="3 4" key="1">
    <citation type="journal article" date="2019" name="PLoS ONE">
        <title>Genomic analyses reveal an absence of contemporary introgressive admixture between fin whales and blue whales, despite known hybrids.</title>
        <authorList>
            <person name="Westbury M.V."/>
            <person name="Petersen B."/>
            <person name="Lorenzen E.D."/>
        </authorList>
    </citation>
    <scope>NUCLEOTIDE SEQUENCE [LARGE SCALE GENOMIC DNA]</scope>
    <source>
        <strain evidence="3">FinWhale-01</strain>
    </source>
</reference>
<feature type="compositionally biased region" description="Basic and acidic residues" evidence="1">
    <location>
        <begin position="919"/>
        <end position="932"/>
    </location>
</feature>
<dbReference type="SMART" id="SM00462">
    <property type="entry name" value="PTB"/>
    <property type="match status" value="1"/>
</dbReference>
<accession>A0A643BVE3</accession>
<name>A0A643BVE3_BALPH</name>
<feature type="compositionally biased region" description="Low complexity" evidence="1">
    <location>
        <begin position="880"/>
        <end position="890"/>
    </location>
</feature>
<dbReference type="Gene3D" id="2.30.29.30">
    <property type="entry name" value="Pleckstrin-homology domain (PH domain)/Phosphotyrosine-binding domain (PTB)"/>
    <property type="match status" value="2"/>
</dbReference>
<protein>
    <recommendedName>
        <fullName evidence="2">PID domain-containing protein</fullName>
    </recommendedName>
</protein>
<evidence type="ECO:0000313" key="4">
    <source>
        <dbReference type="Proteomes" id="UP000437017"/>
    </source>
</evidence>
<dbReference type="InterPro" id="IPR011993">
    <property type="entry name" value="PH-like_dom_sf"/>
</dbReference>
<feature type="compositionally biased region" description="Basic and acidic residues" evidence="1">
    <location>
        <begin position="1028"/>
        <end position="1041"/>
    </location>
</feature>
<dbReference type="SUPFAM" id="SSF50729">
    <property type="entry name" value="PH domain-like"/>
    <property type="match status" value="2"/>
</dbReference>
<organism evidence="3 4">
    <name type="scientific">Balaenoptera physalus</name>
    <name type="common">Fin whale</name>
    <name type="synonym">Balaena physalus</name>
    <dbReference type="NCBI Taxonomy" id="9770"/>
    <lineage>
        <taxon>Eukaryota</taxon>
        <taxon>Metazoa</taxon>
        <taxon>Chordata</taxon>
        <taxon>Craniata</taxon>
        <taxon>Vertebrata</taxon>
        <taxon>Euteleostomi</taxon>
        <taxon>Mammalia</taxon>
        <taxon>Eutheria</taxon>
        <taxon>Laurasiatheria</taxon>
        <taxon>Artiodactyla</taxon>
        <taxon>Whippomorpha</taxon>
        <taxon>Cetacea</taxon>
        <taxon>Mysticeti</taxon>
        <taxon>Balaenopteridae</taxon>
        <taxon>Balaenoptera</taxon>
    </lineage>
</organism>
<dbReference type="PANTHER" id="PTHR11232:SF76">
    <property type="entry name" value="CARBOXYL-TERMINAL PDZ LIGAND OF NEURONAL NITRIC OXIDE SYNTHASE PROTEIN"/>
    <property type="match status" value="1"/>
</dbReference>
<dbReference type="InterPro" id="IPR051133">
    <property type="entry name" value="Adapter_Engulfment-Domain"/>
</dbReference>
<evidence type="ECO:0000313" key="3">
    <source>
        <dbReference type="EMBL" id="KAB0391966.1"/>
    </source>
</evidence>
<feature type="region of interest" description="Disordered" evidence="1">
    <location>
        <begin position="997"/>
        <end position="1041"/>
    </location>
</feature>